<comment type="caution">
    <text evidence="1">The sequence shown here is derived from an EMBL/GenBank/DDBJ whole genome shotgun (WGS) entry which is preliminary data.</text>
</comment>
<dbReference type="Proteomes" id="UP001331761">
    <property type="component" value="Unassembled WGS sequence"/>
</dbReference>
<reference evidence="1 2" key="1">
    <citation type="submission" date="2019-10" db="EMBL/GenBank/DDBJ databases">
        <title>Assembly and Annotation for the nematode Trichostrongylus colubriformis.</title>
        <authorList>
            <person name="Martin J."/>
        </authorList>
    </citation>
    <scope>NUCLEOTIDE SEQUENCE [LARGE SCALE GENOMIC DNA]</scope>
    <source>
        <strain evidence="1">G859</strain>
        <tissue evidence="1">Whole worm</tissue>
    </source>
</reference>
<dbReference type="EMBL" id="WIXE01018900">
    <property type="protein sequence ID" value="KAK5970513.1"/>
    <property type="molecule type" value="Genomic_DNA"/>
</dbReference>
<sequence>MKIRLCAWEICISNRVKIEIAHAFSLPLSADELRVLHRDQGVGVVLLTDAVHDALAPAVLDVETLICEADETVETEVEEDGEDVHPEERIRIRAGKNLQFRYT</sequence>
<name>A0AAN8FFR0_TRICO</name>
<gene>
    <name evidence="1" type="ORF">GCK32_017110</name>
</gene>
<dbReference type="AlphaFoldDB" id="A0AAN8FFR0"/>
<evidence type="ECO:0000313" key="2">
    <source>
        <dbReference type="Proteomes" id="UP001331761"/>
    </source>
</evidence>
<keyword evidence="2" id="KW-1185">Reference proteome</keyword>
<evidence type="ECO:0000313" key="1">
    <source>
        <dbReference type="EMBL" id="KAK5970513.1"/>
    </source>
</evidence>
<proteinExistence type="predicted"/>
<accession>A0AAN8FFR0</accession>
<organism evidence="1 2">
    <name type="scientific">Trichostrongylus colubriformis</name>
    <name type="common">Black scour worm</name>
    <dbReference type="NCBI Taxonomy" id="6319"/>
    <lineage>
        <taxon>Eukaryota</taxon>
        <taxon>Metazoa</taxon>
        <taxon>Ecdysozoa</taxon>
        <taxon>Nematoda</taxon>
        <taxon>Chromadorea</taxon>
        <taxon>Rhabditida</taxon>
        <taxon>Rhabditina</taxon>
        <taxon>Rhabditomorpha</taxon>
        <taxon>Strongyloidea</taxon>
        <taxon>Trichostrongylidae</taxon>
        <taxon>Trichostrongylus</taxon>
    </lineage>
</organism>
<protein>
    <submittedName>
        <fullName evidence="1">Uncharacterized protein</fullName>
    </submittedName>
</protein>